<organism evidence="6 7">
    <name type="scientific">Duganella fentianensis</name>
    <dbReference type="NCBI Taxonomy" id="2692177"/>
    <lineage>
        <taxon>Bacteria</taxon>
        <taxon>Pseudomonadati</taxon>
        <taxon>Pseudomonadota</taxon>
        <taxon>Betaproteobacteria</taxon>
        <taxon>Burkholderiales</taxon>
        <taxon>Oxalobacteraceae</taxon>
        <taxon>Telluria group</taxon>
        <taxon>Duganella</taxon>
    </lineage>
</organism>
<dbReference type="EMBL" id="WWCL01000001">
    <property type="protein sequence ID" value="MYN43575.1"/>
    <property type="molecule type" value="Genomic_DNA"/>
</dbReference>
<dbReference type="InterPro" id="IPR001492">
    <property type="entry name" value="Flagellin"/>
</dbReference>
<evidence type="ECO:0000256" key="2">
    <source>
        <dbReference type="ARBA" id="ARBA00023143"/>
    </source>
</evidence>
<dbReference type="InterPro" id="IPR042187">
    <property type="entry name" value="Flagellin_C_sub2"/>
</dbReference>
<protein>
    <recommendedName>
        <fullName evidence="3">Flagellin</fullName>
    </recommendedName>
</protein>
<keyword evidence="6" id="KW-0966">Cell projection</keyword>
<sequence>MQLNTNLSALNTQRSLNAAGEDMLVRYQKLASGQRINSARDDAAGQAIGERMTSGVNGLRRARQNINDGISLLQVADGAAGQLLDNFQRMRELAVQAANDINATVDRQAIQTEVNALAVSNRDIVASARYNNAALLDGTFSTQLQIGSEADQTLLVAISAALVKDGYNRGLVDMAQQQASATGSTVVGALRYGDLVINNSVVQASVADVRAGQTADSAYAIAAAINNSNVANVSATASTSINGVAGSSGALADGDLVINGVNIGAISGSNAAARAASAAGAISAAAGSSGVSASADGATLTLTAADGRNILISEANAGTAASLGLSLGTQRGSVTVTEAPRGGLHAMRIGGTNPSVAGLSAGVQASVRVGPVDLQPKDSYIGGEPLQDMLTFSGASDAMDYFDGKIDEITTIRSQLGALSNRLSQAAANADNGASNLAAARSRIVDTDYASETAQLTRSRILRAAGTSMLAQANTQPRRALQLLR</sequence>
<evidence type="ECO:0000259" key="4">
    <source>
        <dbReference type="Pfam" id="PF00669"/>
    </source>
</evidence>
<dbReference type="PRINTS" id="PR00207">
    <property type="entry name" value="FLAGELLIN"/>
</dbReference>
<dbReference type="InterPro" id="IPR001029">
    <property type="entry name" value="Flagellin_N"/>
</dbReference>
<evidence type="ECO:0000313" key="7">
    <source>
        <dbReference type="Proteomes" id="UP000444316"/>
    </source>
</evidence>
<dbReference type="InterPro" id="IPR046358">
    <property type="entry name" value="Flagellin_C"/>
</dbReference>
<dbReference type="Gene3D" id="3.30.70.2120">
    <property type="match status" value="1"/>
</dbReference>
<evidence type="ECO:0000256" key="1">
    <source>
        <dbReference type="ARBA" id="ARBA00005709"/>
    </source>
</evidence>
<dbReference type="GO" id="GO:0005576">
    <property type="term" value="C:extracellular region"/>
    <property type="evidence" value="ECO:0007669"/>
    <property type="project" value="UniProtKB-SubCell"/>
</dbReference>
<comment type="similarity">
    <text evidence="1 3">Belongs to the bacterial flagellin family.</text>
</comment>
<gene>
    <name evidence="6" type="ORF">GTP23_00655</name>
</gene>
<dbReference type="PANTHER" id="PTHR42792">
    <property type="entry name" value="FLAGELLIN"/>
    <property type="match status" value="1"/>
</dbReference>
<reference evidence="6" key="1">
    <citation type="submission" date="2019-12" db="EMBL/GenBank/DDBJ databases">
        <title>Novel species isolated from a subtropical stream in China.</title>
        <authorList>
            <person name="Lu H."/>
        </authorList>
    </citation>
    <scope>NUCLEOTIDE SEQUENCE [LARGE SCALE GENOMIC DNA]</scope>
    <source>
        <strain evidence="6">FT93W</strain>
    </source>
</reference>
<dbReference type="Proteomes" id="UP000444316">
    <property type="component" value="Unassembled WGS sequence"/>
</dbReference>
<evidence type="ECO:0000256" key="3">
    <source>
        <dbReference type="RuleBase" id="RU362073"/>
    </source>
</evidence>
<comment type="subcellular location">
    <subcellularLocation>
        <location evidence="3">Secreted</location>
    </subcellularLocation>
    <subcellularLocation>
        <location evidence="3">Bacterial flagellum</location>
    </subcellularLocation>
</comment>
<dbReference type="AlphaFoldDB" id="A0A845HVI1"/>
<dbReference type="GO" id="GO:0005198">
    <property type="term" value="F:structural molecule activity"/>
    <property type="evidence" value="ECO:0007669"/>
    <property type="project" value="UniProtKB-UniRule"/>
</dbReference>
<comment type="caution">
    <text evidence="6">The sequence shown here is derived from an EMBL/GenBank/DDBJ whole genome shotgun (WGS) entry which is preliminary data.</text>
</comment>
<keyword evidence="2 3" id="KW-0975">Bacterial flagellum</keyword>
<dbReference type="Gene3D" id="6.10.10.10">
    <property type="entry name" value="Flagellar export chaperone, C-terminal domain"/>
    <property type="match status" value="1"/>
</dbReference>
<proteinExistence type="inferred from homology"/>
<keyword evidence="7" id="KW-1185">Reference proteome</keyword>
<dbReference type="Gene3D" id="1.20.1330.10">
    <property type="entry name" value="f41 fragment of flagellin, N-terminal domain"/>
    <property type="match status" value="1"/>
</dbReference>
<evidence type="ECO:0000313" key="6">
    <source>
        <dbReference type="EMBL" id="MYN43575.1"/>
    </source>
</evidence>
<feature type="domain" description="Flagellin C-terminal" evidence="5">
    <location>
        <begin position="399"/>
        <end position="484"/>
    </location>
</feature>
<feature type="domain" description="Flagellin N-terminal" evidence="4">
    <location>
        <begin position="4"/>
        <end position="140"/>
    </location>
</feature>
<accession>A0A845HVI1</accession>
<keyword evidence="6" id="KW-0969">Cilium</keyword>
<evidence type="ECO:0000259" key="5">
    <source>
        <dbReference type="Pfam" id="PF00700"/>
    </source>
</evidence>
<keyword evidence="3" id="KW-0964">Secreted</keyword>
<dbReference type="Pfam" id="PF00700">
    <property type="entry name" value="Flagellin_C"/>
    <property type="match status" value="1"/>
</dbReference>
<name>A0A845HVI1_9BURK</name>
<keyword evidence="6" id="KW-0282">Flagellum</keyword>
<dbReference type="SUPFAM" id="SSF64518">
    <property type="entry name" value="Phase 1 flagellin"/>
    <property type="match status" value="1"/>
</dbReference>
<dbReference type="Pfam" id="PF00669">
    <property type="entry name" value="Flagellin_N"/>
    <property type="match status" value="1"/>
</dbReference>
<dbReference type="PANTHER" id="PTHR42792:SF2">
    <property type="entry name" value="FLAGELLIN"/>
    <property type="match status" value="1"/>
</dbReference>
<dbReference type="RefSeq" id="WP_161033436.1">
    <property type="nucleotide sequence ID" value="NZ_WWCL01000001.1"/>
</dbReference>
<dbReference type="GO" id="GO:0009288">
    <property type="term" value="C:bacterial-type flagellum"/>
    <property type="evidence" value="ECO:0007669"/>
    <property type="project" value="UniProtKB-SubCell"/>
</dbReference>
<comment type="function">
    <text evidence="3">Flagellin is the subunit protein which polymerizes to form the filaments of bacterial flagella.</text>
</comment>